<dbReference type="Pfam" id="PF09479">
    <property type="entry name" value="Flg_new"/>
    <property type="match status" value="1"/>
</dbReference>
<evidence type="ECO:0000313" key="6">
    <source>
        <dbReference type="Proteomes" id="UP000236311"/>
    </source>
</evidence>
<feature type="compositionally biased region" description="Low complexity" evidence="2">
    <location>
        <begin position="181"/>
        <end position="191"/>
    </location>
</feature>
<protein>
    <submittedName>
        <fullName evidence="5">IgA FC receptor</fullName>
    </submittedName>
</protein>
<comment type="subcellular location">
    <subcellularLocation>
        <location evidence="1">Cell envelope</location>
    </subcellularLocation>
</comment>
<dbReference type="Gene3D" id="2.60.40.1140">
    <property type="entry name" value="Collagen-binding surface protein Cna, B-type domain"/>
    <property type="match status" value="1"/>
</dbReference>
<dbReference type="EMBL" id="OFSM01000009">
    <property type="protein sequence ID" value="SOY29276.1"/>
    <property type="molecule type" value="Genomic_DNA"/>
</dbReference>
<evidence type="ECO:0000259" key="4">
    <source>
        <dbReference type="Pfam" id="PF24547"/>
    </source>
</evidence>
<evidence type="ECO:0000256" key="1">
    <source>
        <dbReference type="ARBA" id="ARBA00004196"/>
    </source>
</evidence>
<dbReference type="NCBIfam" id="TIGR01451">
    <property type="entry name" value="B_ant_repeat"/>
    <property type="match status" value="1"/>
</dbReference>
<name>A0A2K4ZFR2_9FIRM</name>
<dbReference type="Proteomes" id="UP000236311">
    <property type="component" value="Unassembled WGS sequence"/>
</dbReference>
<evidence type="ECO:0000259" key="3">
    <source>
        <dbReference type="Pfam" id="PF01345"/>
    </source>
</evidence>
<keyword evidence="5" id="KW-0675">Receptor</keyword>
<accession>A0A2K4ZFR2</accession>
<organism evidence="5 6">
    <name type="scientific">Acetatifactor muris</name>
    <dbReference type="NCBI Taxonomy" id="879566"/>
    <lineage>
        <taxon>Bacteria</taxon>
        <taxon>Bacillati</taxon>
        <taxon>Bacillota</taxon>
        <taxon>Clostridia</taxon>
        <taxon>Lachnospirales</taxon>
        <taxon>Lachnospiraceae</taxon>
        <taxon>Acetatifactor</taxon>
    </lineage>
</organism>
<feature type="compositionally biased region" description="Polar residues" evidence="2">
    <location>
        <begin position="105"/>
        <end position="137"/>
    </location>
</feature>
<dbReference type="InterPro" id="IPR001434">
    <property type="entry name" value="OmcB-like_DUF11"/>
</dbReference>
<feature type="region of interest" description="Disordered" evidence="2">
    <location>
        <begin position="45"/>
        <end position="195"/>
    </location>
</feature>
<dbReference type="GO" id="GO:0030313">
    <property type="term" value="C:cell envelope"/>
    <property type="evidence" value="ECO:0007669"/>
    <property type="project" value="UniProtKB-SubCell"/>
</dbReference>
<sequence length="2719" mass="301534">MKLHINRKKRKSIERVISIAIVLCMTFSMGSSYVVAGADDIAAESRMPGEDPAGMAAGPESGNINEDANPEQPNTELTTGTTEEGPDSDATLSEPTQAPDGTPDPETSQSPEGTQTPEPTQNPEATLNPETSQSPEATPNPQPTQNPESTRVPETTQSPEATDSPVTEQTPVPEATGSPVPTQTPQPTQTPAVPEEDFSDLMSFDELSGLATETVGATKFRANRILGGNQNSVANDGSWSFDAYYVNEADRYNVTKTDDFSLKYQMEFHASRDFGVGEVKVRIHGALLEYRYGWSIAMPNDIGVPVTGWDDEGNPAANPSRSTSFNYYYANADESQKSPDYSPETPWLIFCNYKEIASGTNAAWQVLYSNLKLMQIADETSWSKTPEISVDGGKSYMEGSTLSGRVNSSVALTSVVKTPYYEAGRKYTPGLYTLNQLRNYADKIGSEFILREDGKEKLNPAYRYVVWDVKIRGNATQPWKLSVMDTPGVDGSSAAAKVVGYKDNSDQTTVYDYPVNSRRMESSAASGEQKSWGHRFWVVTAYPADEVEANTTVKNDITVTLHPVDGIDEDVVLAATPSAWSYKNYDWSYSGDVIGVTKKNSWSAVNDTREYTGWLEAYRRAKGNGEDYGDIPFTVTGRMNGYKTTHYVEGARLGEYKENTFYTLRTVDDFIYVHYDGKETLLGADDYYFSSVTISQKDYGYDIYEDKMIDSERQSLVNAGKLDPGFGTVNVYAMFAKSAEGTENTGETWEPAGRVSMDEKGNAVYTFTAEQIAREPYRVMVEHASIDYRTVCEIKAAVRIKADSPVLTEIVNAREEQAEDEISPVLRFENLSGVLGLQQADGQQSTVCDTADASSGNLNYENRPELQEKTQALYNHLLVRDNAFRDVSWLNMTAQANKKYTSKNDANNNRVLVDYYLTAYDGYEIYDRSCLDYLTKHDQDMMSPGRKHVVFYDLLPYGMQFDASTPVTAGRIKELDIKGDYMTRTRSWDSTQVSVTVDPDRDIIPDYKGTGRTMVAFHISYSGADSTSYTAGKWIEGWGVSFRAYYDWKNMDSINKVDANANLCAFMPDFSVKDSINETNPTLYGLRDSVYADDGEMTDLTKAAVYKDLLVGNGKLENKGNIDGISTYDSYRNVLYAEEKLNDNVAVSSESSITKLVRADEDRFGTFRESATVSYDGTEENKGTYTYEITVSAENDIQGIAAFDRLENAAVDRKNSGSEEKDPFAPFSEKTWHGSFLSVDLSGLEKQGTTGTVYYSDNRNAAITENQAPEEILTQNNGWYTEDAFREKMKSEHPEASEAEWTDYVQAVAVKVDPDFTLEQGHSISFRIQMQAPAEEEATKDAYAYNNVFFSSYIEGNADTRATVSSNSVRVGVNRPERLEIVKRTAGVVPTALQNERFAFRLYEKYTEGGEPQYLAFQAYDLYKADKNAGWVKQEGQLHATDENGYLYLKADEKAVFKAADTDRIVVEEKPSVFWESSPAPGEPVREVTYREETDANGNTRRVRDDNGDIHVRTWTNTYRPVLYVQKELSAVPNGAALSESDRTFTFKLQVKKNGVYEPLANAEFWYVDSVLLDGGVPTRVNRDGEVWTEENGRGDIKKTAADGTFTIREGQIIALFPGTAGMEYMLTEENLDENGYGLNQNQNWYCTVPEVTGTIPAEGSSETITNYYRWKDLYLTKKITHQDPAECTQAFTFQITELELDENGRLKLDENGNPIEVIKRDAEGNPAVDESGKPITATAGKEWKLLSTEDDGTGNSAAGTLDSEGKFTCAFGGQTVIISGLEAGKYYMVKEMAIATDENGNILYRPVKDTEEFKMPPYSVKKEVTITNDYLKRPLSVTKTVSGEKNETDPNPEFLFTIKVDNQLLPAGISYTVTEQGNVVDGGTGVTDGSGEFRLRDGQTVTFKDAGMLGQNFEVRETSYTGYDQLYPANGQPATGTLSGEGGKASFVNGSTNALRISKEYVAAEGDIIAERVLRQWKSTLNAWELDGMVISDYSDECASEFVLEVTGDQGTYIWPQQGRGGVYVTAVNQQNGKESAFFWEIGKGIKLPPWITLMIDFGDEENQISKDVTYTLSEVESSQKRIVKFDVPNNGTYYLQINQKYPADNGSITGTAAGTPNATIVNEISTLTFDGSKIGKQMTSASSEVPTGEKLVWRLEKYDNGTWIPAEGIRYAVFDDEGTPISNEVKATEADGKILLTKTEGHYPEVWFTENTVHINLYNEITETLLGILGHATGTPLLRLVEVPEESGKEWGMLVGYGTKGSDSYSWEPEPSNPQNQVRTFFNSNRKSSIEIEKYMETKSYQEFTMILEQVVAVNGPVSEITKENHGTKWRSEPRGGISYTIHNVDGSEVTGNRNGTTGPGGEIRLKAGQYVILDVPDGTMWTVSEDVYATQNYELKNLAPETEQSGGKLTKLDDNLMLINLPAAMRYTLIYDGNGGNVTNLPATMTIETDSTAEGSAFTVSSVIPVRAGYRFLGWADRANAVTVNYKPGDKIETRDMKSSQMTLYAMWEKGYHYKLILNGNGGKVDGKDEYVAFERYSDIDSSSTHLSSFSNKTKREGYILLGWSEDRHATTVTYEPNDHAMLTSAEPQKTLYAVWEKVNVRITKQADNDNPKVGEEFKYTITVSNDGTSPVSVTVTDRLDEKLEFVKFSQSDGGVYDSETRIATWENVTIPGEGSKDLNVWVKANDAGEIPNTAELKVGDIDVSSNNCTVTVESE</sequence>
<feature type="domain" description="DUF7601" evidence="4">
    <location>
        <begin position="1836"/>
        <end position="1950"/>
    </location>
</feature>
<dbReference type="Gene3D" id="2.60.40.4270">
    <property type="entry name" value="Listeria-Bacteroides repeat domain"/>
    <property type="match status" value="2"/>
</dbReference>
<feature type="compositionally biased region" description="Polar residues" evidence="2">
    <location>
        <begin position="62"/>
        <end position="74"/>
    </location>
</feature>
<dbReference type="Pfam" id="PF24547">
    <property type="entry name" value="DUF7601"/>
    <property type="match status" value="1"/>
</dbReference>
<dbReference type="InterPro" id="IPR047589">
    <property type="entry name" value="DUF11_rpt"/>
</dbReference>
<dbReference type="Pfam" id="PF01345">
    <property type="entry name" value="DUF11"/>
    <property type="match status" value="1"/>
</dbReference>
<dbReference type="RefSeq" id="WP_103239383.1">
    <property type="nucleotide sequence ID" value="NZ_JANJZD010000009.1"/>
</dbReference>
<feature type="compositionally biased region" description="Polar residues" evidence="2">
    <location>
        <begin position="145"/>
        <end position="170"/>
    </location>
</feature>
<evidence type="ECO:0000313" key="5">
    <source>
        <dbReference type="EMBL" id="SOY29276.1"/>
    </source>
</evidence>
<dbReference type="InterPro" id="IPR013378">
    <property type="entry name" value="InlB-like_B-rpt"/>
</dbReference>
<feature type="domain" description="DUF11" evidence="3">
    <location>
        <begin position="2604"/>
        <end position="2715"/>
    </location>
</feature>
<dbReference type="InterPro" id="IPR042229">
    <property type="entry name" value="Listeria/Bacterioides_rpt_sf"/>
</dbReference>
<keyword evidence="6" id="KW-1185">Reference proteome</keyword>
<proteinExistence type="predicted"/>
<gene>
    <name evidence="5" type="primary">bag_1</name>
    <name evidence="5" type="ORF">AMURIS_01991</name>
</gene>
<dbReference type="InterPro" id="IPR055382">
    <property type="entry name" value="DUF7601"/>
</dbReference>
<reference evidence="5 6" key="1">
    <citation type="submission" date="2018-01" db="EMBL/GenBank/DDBJ databases">
        <authorList>
            <person name="Gaut B.S."/>
            <person name="Morton B.R."/>
            <person name="Clegg M.T."/>
            <person name="Duvall M.R."/>
        </authorList>
    </citation>
    <scope>NUCLEOTIDE SEQUENCE [LARGE SCALE GENOMIC DNA]</scope>
    <source>
        <strain evidence="5">GP69</strain>
    </source>
</reference>
<dbReference type="OrthoDB" id="1999899at2"/>
<evidence type="ECO:0000256" key="2">
    <source>
        <dbReference type="SAM" id="MobiDB-lite"/>
    </source>
</evidence>